<proteinExistence type="predicted"/>
<dbReference type="KEGG" id="aef:GEV26_08860"/>
<dbReference type="EMBL" id="CP045737">
    <property type="protein sequence ID" value="QGG41464.1"/>
    <property type="molecule type" value="Genomic_DNA"/>
</dbReference>
<organism evidence="1 2">
    <name type="scientific">Aeromicrobium yanjiei</name>
    <dbReference type="NCBI Taxonomy" id="2662028"/>
    <lineage>
        <taxon>Bacteria</taxon>
        <taxon>Bacillati</taxon>
        <taxon>Actinomycetota</taxon>
        <taxon>Actinomycetes</taxon>
        <taxon>Propionibacteriales</taxon>
        <taxon>Nocardioidaceae</taxon>
        <taxon>Aeromicrobium</taxon>
    </lineage>
</organism>
<evidence type="ECO:0000313" key="1">
    <source>
        <dbReference type="EMBL" id="QGG41464.1"/>
    </source>
</evidence>
<name>A0A5Q2MED9_9ACTN</name>
<sequence length="46" mass="4913">MTAVWYPTGGVFSAGHGIYTFRVKAVTYIGGVEGEPIEGTTYCNPN</sequence>
<reference evidence="1 2" key="1">
    <citation type="submission" date="2019-11" db="EMBL/GenBank/DDBJ databases">
        <authorList>
            <person name="Li J."/>
        </authorList>
    </citation>
    <scope>NUCLEOTIDE SEQUENCE [LARGE SCALE GENOMIC DNA]</scope>
    <source>
        <strain evidence="1 2">MF47</strain>
    </source>
</reference>
<dbReference type="Proteomes" id="UP000392064">
    <property type="component" value="Chromosome"/>
</dbReference>
<protein>
    <submittedName>
        <fullName evidence="1">Uncharacterized protein</fullName>
    </submittedName>
</protein>
<gene>
    <name evidence="1" type="ORF">GEV26_08860</name>
</gene>
<keyword evidence="2" id="KW-1185">Reference proteome</keyword>
<accession>A0A5Q2MED9</accession>
<dbReference type="RefSeq" id="WP_153652732.1">
    <property type="nucleotide sequence ID" value="NZ_CP045737.1"/>
</dbReference>
<evidence type="ECO:0000313" key="2">
    <source>
        <dbReference type="Proteomes" id="UP000392064"/>
    </source>
</evidence>
<dbReference type="AlphaFoldDB" id="A0A5Q2MED9"/>